<dbReference type="EMBL" id="UYJE01005974">
    <property type="protein sequence ID" value="VDI42054.1"/>
    <property type="molecule type" value="Genomic_DNA"/>
</dbReference>
<name>A0A8B6EZ98_MYTGA</name>
<sequence length="202" mass="23282">MKGSTVPLCMNLNPRDAGRYQFLYSPKKPQKSLHVIVAKTMTQKKNIDYIKAVRLRKGKETQFMDTKMIKISNGNRNSTKLWKTIKNKATTTFSQYNLTTVISPFRDPLFGLQLHLYIKQSNSVNATGPLRWFVGMNIKSIGRGIVVRPNVGKQITIRNYVLLTSTSVSSYLTDSCWYIKNPEIEFPPFEHLFQQKDVDTWL</sequence>
<keyword evidence="2" id="KW-1185">Reference proteome</keyword>
<dbReference type="Proteomes" id="UP000596742">
    <property type="component" value="Unassembled WGS sequence"/>
</dbReference>
<comment type="caution">
    <text evidence="1">The sequence shown here is derived from an EMBL/GenBank/DDBJ whole genome shotgun (WGS) entry which is preliminary data.</text>
</comment>
<protein>
    <submittedName>
        <fullName evidence="1">Uncharacterized protein</fullName>
    </submittedName>
</protein>
<reference evidence="1" key="1">
    <citation type="submission" date="2018-11" db="EMBL/GenBank/DDBJ databases">
        <authorList>
            <person name="Alioto T."/>
            <person name="Alioto T."/>
        </authorList>
    </citation>
    <scope>NUCLEOTIDE SEQUENCE</scope>
</reference>
<accession>A0A8B6EZ98</accession>
<evidence type="ECO:0000313" key="2">
    <source>
        <dbReference type="Proteomes" id="UP000596742"/>
    </source>
</evidence>
<organism evidence="1 2">
    <name type="scientific">Mytilus galloprovincialis</name>
    <name type="common">Mediterranean mussel</name>
    <dbReference type="NCBI Taxonomy" id="29158"/>
    <lineage>
        <taxon>Eukaryota</taxon>
        <taxon>Metazoa</taxon>
        <taxon>Spiralia</taxon>
        <taxon>Lophotrochozoa</taxon>
        <taxon>Mollusca</taxon>
        <taxon>Bivalvia</taxon>
        <taxon>Autobranchia</taxon>
        <taxon>Pteriomorphia</taxon>
        <taxon>Mytilida</taxon>
        <taxon>Mytiloidea</taxon>
        <taxon>Mytilidae</taxon>
        <taxon>Mytilinae</taxon>
        <taxon>Mytilus</taxon>
    </lineage>
</organism>
<dbReference type="AlphaFoldDB" id="A0A8B6EZ98"/>
<evidence type="ECO:0000313" key="1">
    <source>
        <dbReference type="EMBL" id="VDI42054.1"/>
    </source>
</evidence>
<dbReference type="OrthoDB" id="299997at2759"/>
<proteinExistence type="predicted"/>
<gene>
    <name evidence="1" type="ORF">MGAL_10B074595</name>
</gene>